<dbReference type="InterPro" id="IPR001296">
    <property type="entry name" value="Glyco_trans_1"/>
</dbReference>
<evidence type="ECO:0000313" key="5">
    <source>
        <dbReference type="EMBL" id="MRX67931.1"/>
    </source>
</evidence>
<dbReference type="EMBL" id="WKKG01000003">
    <property type="protein sequence ID" value="MRX67931.1"/>
    <property type="molecule type" value="Genomic_DNA"/>
</dbReference>
<dbReference type="Pfam" id="PF13439">
    <property type="entry name" value="Glyco_transf_4"/>
    <property type="match status" value="1"/>
</dbReference>
<evidence type="ECO:0000256" key="1">
    <source>
        <dbReference type="ARBA" id="ARBA00022676"/>
    </source>
</evidence>
<reference evidence="6 7" key="1">
    <citation type="submission" date="2017-05" db="EMBL/GenBank/DDBJ databases">
        <authorList>
            <person name="Varghese N."/>
            <person name="Submissions S."/>
        </authorList>
    </citation>
    <scope>NUCLEOTIDE SEQUENCE [LARGE SCALE GENOMIC DNA]</scope>
    <source>
        <strain evidence="6 7">DSM 19382</strain>
    </source>
</reference>
<dbReference type="Proteomes" id="UP000317289">
    <property type="component" value="Unassembled WGS sequence"/>
</dbReference>
<dbReference type="AlphaFoldDB" id="A0A521ERT2"/>
<dbReference type="Pfam" id="PF00534">
    <property type="entry name" value="Glycos_transf_1"/>
    <property type="match status" value="1"/>
</dbReference>
<keyword evidence="8" id="KW-1185">Reference proteome</keyword>
<dbReference type="RefSeq" id="WP_142451980.1">
    <property type="nucleotide sequence ID" value="NZ_FXTA01000005.1"/>
</dbReference>
<evidence type="ECO:0000256" key="2">
    <source>
        <dbReference type="ARBA" id="ARBA00022679"/>
    </source>
</evidence>
<keyword evidence="2 6" id="KW-0808">Transferase</keyword>
<dbReference type="Gene3D" id="3.40.50.2000">
    <property type="entry name" value="Glycogen Phosphorylase B"/>
    <property type="match status" value="2"/>
</dbReference>
<dbReference type="CDD" id="cd03801">
    <property type="entry name" value="GT4_PimA-like"/>
    <property type="match status" value="1"/>
</dbReference>
<gene>
    <name evidence="5" type="ORF">GJU42_08150</name>
    <name evidence="6" type="ORF">SAMN06265349_105307</name>
</gene>
<evidence type="ECO:0000313" key="7">
    <source>
        <dbReference type="Proteomes" id="UP000317289"/>
    </source>
</evidence>
<proteinExistence type="predicted"/>
<dbReference type="SUPFAM" id="SSF53756">
    <property type="entry name" value="UDP-Glycosyltransferase/glycogen phosphorylase"/>
    <property type="match status" value="1"/>
</dbReference>
<accession>A0A521ERT2</accession>
<sequence length="348" mass="40852">MKIAYILPKLANQGPVIVAKDIIENIKENVDLIDVYYFDDVREVDFDCNTYRIGLFDKIDFSKYDIVHSHMLRPDFYVWFHRKKSNNKTIFISTLHQNIYDNLKGNYNPFIAYFFEKIWLFLLKKQDYVITLTNEMKAIYAKKTKLNLQTIYNGRNCQNKIDENIYIDEKDTLEQIKSKYKVIGSHCLLTKRKGIHQIVESLTLLEDYALIIVGDGQEKENLLNLAKKLGVEERCYFLGYKSNATVYLNYFDVYVMSSYSEGFPLGLLEAGLMKLPVVCSDIPIFRELFTDKEVCFFKLENIQSLAKAISECYENKETLANSIYSLIQEEYSVNKMGQNYMNLYKKIH</sequence>
<dbReference type="InterPro" id="IPR028098">
    <property type="entry name" value="Glyco_trans_4-like_N"/>
</dbReference>
<feature type="domain" description="Glycosyl transferase family 1" evidence="3">
    <location>
        <begin position="174"/>
        <end position="321"/>
    </location>
</feature>
<reference evidence="5 8" key="2">
    <citation type="submission" date="2019-11" db="EMBL/GenBank/DDBJ databases">
        <title>Flavobacterium resistens genome.</title>
        <authorList>
            <person name="Wilson V.M."/>
            <person name="Newman J.D."/>
        </authorList>
    </citation>
    <scope>NUCLEOTIDE SEQUENCE [LARGE SCALE GENOMIC DNA]</scope>
    <source>
        <strain evidence="5 8">DSM 19382</strain>
    </source>
</reference>
<dbReference type="GO" id="GO:0016757">
    <property type="term" value="F:glycosyltransferase activity"/>
    <property type="evidence" value="ECO:0007669"/>
    <property type="project" value="UniProtKB-KW"/>
</dbReference>
<dbReference type="PANTHER" id="PTHR12526:SF629">
    <property type="entry name" value="TEICHURONIC ACID BIOSYNTHESIS GLYCOSYLTRANSFERASE TUAH-RELATED"/>
    <property type="match status" value="1"/>
</dbReference>
<name>A0A521ERT2_9FLAO</name>
<dbReference type="OrthoDB" id="7560678at2"/>
<evidence type="ECO:0000259" key="3">
    <source>
        <dbReference type="Pfam" id="PF00534"/>
    </source>
</evidence>
<keyword evidence="1" id="KW-0328">Glycosyltransferase</keyword>
<feature type="domain" description="Glycosyltransferase subfamily 4-like N-terminal" evidence="4">
    <location>
        <begin position="59"/>
        <end position="157"/>
    </location>
</feature>
<evidence type="ECO:0000313" key="6">
    <source>
        <dbReference type="EMBL" id="SMO86639.1"/>
    </source>
</evidence>
<dbReference type="EMBL" id="FXTA01000005">
    <property type="protein sequence ID" value="SMO86639.1"/>
    <property type="molecule type" value="Genomic_DNA"/>
</dbReference>
<organism evidence="6 7">
    <name type="scientific">Flavobacterium resistens</name>
    <dbReference type="NCBI Taxonomy" id="443612"/>
    <lineage>
        <taxon>Bacteria</taxon>
        <taxon>Pseudomonadati</taxon>
        <taxon>Bacteroidota</taxon>
        <taxon>Flavobacteriia</taxon>
        <taxon>Flavobacteriales</taxon>
        <taxon>Flavobacteriaceae</taxon>
        <taxon>Flavobacterium</taxon>
    </lineage>
</organism>
<evidence type="ECO:0000259" key="4">
    <source>
        <dbReference type="Pfam" id="PF13439"/>
    </source>
</evidence>
<dbReference type="Proteomes" id="UP000468990">
    <property type="component" value="Unassembled WGS sequence"/>
</dbReference>
<evidence type="ECO:0000313" key="8">
    <source>
        <dbReference type="Proteomes" id="UP000468990"/>
    </source>
</evidence>
<dbReference type="PANTHER" id="PTHR12526">
    <property type="entry name" value="GLYCOSYLTRANSFERASE"/>
    <property type="match status" value="1"/>
</dbReference>
<protein>
    <submittedName>
        <fullName evidence="5 6">Glycosyltransferase</fullName>
    </submittedName>
</protein>